<keyword evidence="11" id="KW-1185">Reference proteome</keyword>
<organism evidence="10 11">
    <name type="scientific">Roridomyces roridus</name>
    <dbReference type="NCBI Taxonomy" id="1738132"/>
    <lineage>
        <taxon>Eukaryota</taxon>
        <taxon>Fungi</taxon>
        <taxon>Dikarya</taxon>
        <taxon>Basidiomycota</taxon>
        <taxon>Agaricomycotina</taxon>
        <taxon>Agaricomycetes</taxon>
        <taxon>Agaricomycetidae</taxon>
        <taxon>Agaricales</taxon>
        <taxon>Marasmiineae</taxon>
        <taxon>Mycenaceae</taxon>
        <taxon>Roridomyces</taxon>
    </lineage>
</organism>
<proteinExistence type="inferred from homology"/>
<comment type="similarity">
    <text evidence="2">Belongs to the OS-9 family.</text>
</comment>
<evidence type="ECO:0000256" key="8">
    <source>
        <dbReference type="SAM" id="MobiDB-lite"/>
    </source>
</evidence>
<dbReference type="InterPro" id="IPR012913">
    <property type="entry name" value="OS9-like_dom"/>
</dbReference>
<dbReference type="InterPro" id="IPR009011">
    <property type="entry name" value="Man6P_isomerase_rcpt-bd_dom_sf"/>
</dbReference>
<keyword evidence="5" id="KW-0430">Lectin</keyword>
<dbReference type="PANTHER" id="PTHR15414">
    <property type="entry name" value="OS-9-RELATED"/>
    <property type="match status" value="1"/>
</dbReference>
<feature type="region of interest" description="Disordered" evidence="8">
    <location>
        <begin position="421"/>
        <end position="459"/>
    </location>
</feature>
<dbReference type="PROSITE" id="PS51914">
    <property type="entry name" value="MRH"/>
    <property type="match status" value="1"/>
</dbReference>
<dbReference type="Proteomes" id="UP001221142">
    <property type="component" value="Unassembled WGS sequence"/>
</dbReference>
<evidence type="ECO:0000256" key="5">
    <source>
        <dbReference type="ARBA" id="ARBA00022734"/>
    </source>
</evidence>
<evidence type="ECO:0000256" key="3">
    <source>
        <dbReference type="ARBA" id="ARBA00018727"/>
    </source>
</evidence>
<dbReference type="GO" id="GO:0030970">
    <property type="term" value="P:retrograde protein transport, ER to cytosol"/>
    <property type="evidence" value="ECO:0007669"/>
    <property type="project" value="TreeGrafter"/>
</dbReference>
<dbReference type="EMBL" id="JARKIF010000008">
    <property type="protein sequence ID" value="KAJ7632532.1"/>
    <property type="molecule type" value="Genomic_DNA"/>
</dbReference>
<dbReference type="InterPro" id="IPR044865">
    <property type="entry name" value="MRH_dom"/>
</dbReference>
<dbReference type="Pfam" id="PF07915">
    <property type="entry name" value="PRKCSH"/>
    <property type="match status" value="1"/>
</dbReference>
<gene>
    <name evidence="10" type="ORF">FB45DRAFT_912705</name>
</gene>
<name>A0AAD7BWQ3_9AGAR</name>
<dbReference type="PANTHER" id="PTHR15414:SF0">
    <property type="entry name" value="ENDOPLASMIC RETICULUM LECTIN 1"/>
    <property type="match status" value="1"/>
</dbReference>
<keyword evidence="4" id="KW-0732">Signal</keyword>
<evidence type="ECO:0000256" key="6">
    <source>
        <dbReference type="ARBA" id="ARBA00022824"/>
    </source>
</evidence>
<dbReference type="Gene3D" id="2.70.130.10">
    <property type="entry name" value="Mannose-6-phosphate receptor binding domain"/>
    <property type="match status" value="1"/>
</dbReference>
<feature type="domain" description="MRH" evidence="9">
    <location>
        <begin position="146"/>
        <end position="288"/>
    </location>
</feature>
<comment type="subcellular location">
    <subcellularLocation>
        <location evidence="1">Endoplasmic reticulum membrane</location>
        <topology evidence="1">Peripheral membrane protein</topology>
        <orientation evidence="1">Lumenal side</orientation>
    </subcellularLocation>
</comment>
<evidence type="ECO:0000313" key="10">
    <source>
        <dbReference type="EMBL" id="KAJ7632532.1"/>
    </source>
</evidence>
<dbReference type="GO" id="GO:0005788">
    <property type="term" value="C:endoplasmic reticulum lumen"/>
    <property type="evidence" value="ECO:0007669"/>
    <property type="project" value="TreeGrafter"/>
</dbReference>
<evidence type="ECO:0000313" key="11">
    <source>
        <dbReference type="Proteomes" id="UP001221142"/>
    </source>
</evidence>
<keyword evidence="7" id="KW-1015">Disulfide bond</keyword>
<keyword evidence="6" id="KW-0256">Endoplasmic reticulum</keyword>
<dbReference type="SUPFAM" id="SSF50911">
    <property type="entry name" value="Mannose 6-phosphate receptor domain"/>
    <property type="match status" value="1"/>
</dbReference>
<feature type="compositionally biased region" description="Basic and acidic residues" evidence="8">
    <location>
        <begin position="421"/>
        <end position="431"/>
    </location>
</feature>
<reference evidence="10" key="1">
    <citation type="submission" date="2023-03" db="EMBL/GenBank/DDBJ databases">
        <title>Massive genome expansion in bonnet fungi (Mycena s.s.) driven by repeated elements and novel gene families across ecological guilds.</title>
        <authorList>
            <consortium name="Lawrence Berkeley National Laboratory"/>
            <person name="Harder C.B."/>
            <person name="Miyauchi S."/>
            <person name="Viragh M."/>
            <person name="Kuo A."/>
            <person name="Thoen E."/>
            <person name="Andreopoulos B."/>
            <person name="Lu D."/>
            <person name="Skrede I."/>
            <person name="Drula E."/>
            <person name="Henrissat B."/>
            <person name="Morin E."/>
            <person name="Kohler A."/>
            <person name="Barry K."/>
            <person name="LaButti K."/>
            <person name="Morin E."/>
            <person name="Salamov A."/>
            <person name="Lipzen A."/>
            <person name="Mereny Z."/>
            <person name="Hegedus B."/>
            <person name="Baldrian P."/>
            <person name="Stursova M."/>
            <person name="Weitz H."/>
            <person name="Taylor A."/>
            <person name="Grigoriev I.V."/>
            <person name="Nagy L.G."/>
            <person name="Martin F."/>
            <person name="Kauserud H."/>
        </authorList>
    </citation>
    <scope>NUCLEOTIDE SEQUENCE</scope>
    <source>
        <strain evidence="10">9284</strain>
    </source>
</reference>
<evidence type="ECO:0000256" key="1">
    <source>
        <dbReference type="ARBA" id="ARBA00004367"/>
    </source>
</evidence>
<dbReference type="GO" id="GO:0030246">
    <property type="term" value="F:carbohydrate binding"/>
    <property type="evidence" value="ECO:0007669"/>
    <property type="project" value="UniProtKB-KW"/>
</dbReference>
<protein>
    <recommendedName>
        <fullName evidence="3">Protein OS-9 homolog</fullName>
    </recommendedName>
</protein>
<evidence type="ECO:0000259" key="9">
    <source>
        <dbReference type="PROSITE" id="PS51914"/>
    </source>
</evidence>
<comment type="caution">
    <text evidence="10">The sequence shown here is derived from an EMBL/GenBank/DDBJ whole genome shotgun (WGS) entry which is preliminary data.</text>
</comment>
<accession>A0AAD7BWQ3</accession>
<evidence type="ECO:0000256" key="7">
    <source>
        <dbReference type="ARBA" id="ARBA00023157"/>
    </source>
</evidence>
<feature type="region of interest" description="Disordered" evidence="8">
    <location>
        <begin position="331"/>
        <end position="355"/>
    </location>
</feature>
<feature type="compositionally biased region" description="Basic and acidic residues" evidence="8">
    <location>
        <begin position="448"/>
        <end position="459"/>
    </location>
</feature>
<dbReference type="GO" id="GO:0030968">
    <property type="term" value="P:endoplasmic reticulum unfolded protein response"/>
    <property type="evidence" value="ECO:0007669"/>
    <property type="project" value="InterPro"/>
</dbReference>
<evidence type="ECO:0000256" key="2">
    <source>
        <dbReference type="ARBA" id="ARBA00009918"/>
    </source>
</evidence>
<sequence length="459" mass="51041">MLLLPLLLPLAAARILNSPEDPFAFPKYRVDFLNHLPLANETAQHWLAHGLAGGEREFLEQPWDDFWHPPALGNGDDQLTFVVADQDVSLQSPDAADDYALEYLKMGPDEYLCLVPKPLEAPPPEEEPEEDITAAHSWSLLLPLAGTCLYHRQAWFTYSYCHNEEIRQFRELIQARPLPTGAHPPEEDPDWESYTLGRAPATAEPGADLTVAQQDAIAADLELARSAGSRYLVQRWGDGTICDKTGKPREVEVQFHCSMATTDTIAFIKESKTCAYVLVVHTPRLCGEPGFMSSRDAGEQASIACREVVAGEPSDQSDAAFLPDADHPLKLAHQRPKLPPPPPPKVKDATTGSNGKYSEALRKALDTLKEINWQGGEVELFEDGEAIVFEIPLEDDDNFLEDGEYDADRIAHVLREAGFDIKMDALPEKTNNKKKKTGEEKQDESDAAADRRRKIDELL</sequence>
<evidence type="ECO:0000256" key="4">
    <source>
        <dbReference type="ARBA" id="ARBA00022729"/>
    </source>
</evidence>
<dbReference type="AlphaFoldDB" id="A0AAD7BWQ3"/>
<dbReference type="GO" id="GO:0005789">
    <property type="term" value="C:endoplasmic reticulum membrane"/>
    <property type="evidence" value="ECO:0007669"/>
    <property type="project" value="UniProtKB-SubCell"/>
</dbReference>
<dbReference type="InterPro" id="IPR045149">
    <property type="entry name" value="OS-9-like"/>
</dbReference>